<dbReference type="InterPro" id="IPR023214">
    <property type="entry name" value="HAD_sf"/>
</dbReference>
<reference evidence="1 2" key="1">
    <citation type="journal article" date="2020" name="Cell Host Microbe">
        <title>Functional and Genomic Variation between Human-Derived Isolates of Lachnospiraceae Reveals Inter- and Intra-Species Diversity.</title>
        <authorList>
            <person name="Sorbara M.T."/>
            <person name="Littmann E.R."/>
            <person name="Fontana E."/>
            <person name="Moody T.U."/>
            <person name="Kohout C.E."/>
            <person name="Gjonbalaj M."/>
            <person name="Eaton V."/>
            <person name="Seok R."/>
            <person name="Leiner I.M."/>
            <person name="Pamer E.G."/>
        </authorList>
    </citation>
    <scope>NUCLEOTIDE SEQUENCE [LARGE SCALE GENOMIC DNA]</scope>
    <source>
        <strain evidence="1 2">MSK.1.17</strain>
    </source>
</reference>
<keyword evidence="2" id="KW-1185">Reference proteome</keyword>
<evidence type="ECO:0000313" key="1">
    <source>
        <dbReference type="EMBL" id="NSJ52675.1"/>
    </source>
</evidence>
<feature type="non-terminal residue" evidence="1">
    <location>
        <position position="639"/>
    </location>
</feature>
<dbReference type="RefSeq" id="WP_173906275.1">
    <property type="nucleotide sequence ID" value="NZ_JAAITT010000094.1"/>
</dbReference>
<dbReference type="EMBL" id="JAAITT010000094">
    <property type="protein sequence ID" value="NSJ52675.1"/>
    <property type="molecule type" value="Genomic_DNA"/>
</dbReference>
<proteinExistence type="predicted"/>
<protein>
    <recommendedName>
        <fullName evidence="3">HAD family hydrolase</fullName>
    </recommendedName>
</protein>
<comment type="caution">
    <text evidence="1">The sequence shown here is derived from an EMBL/GenBank/DDBJ whole genome shotgun (WGS) entry which is preliminary data.</text>
</comment>
<name>A0ABX2HWG8_9FIRM</name>
<sequence>MKEINPKTQYVSFDIFDSLIRRNVGKPEDIFYYVDFVCREKDIVCPKQFVEKRIKADMIAQKKFNGCANINEIYNELHKLDSEGDLNRIKSIEVQLEINFCCKNEKIVALFDNCKKEGKHILIISDMYLPLDGIAKMLSKCGISGYENIYISCERRLSKGKGDLYDIVLKDNNLKPKEITHIGDNFKGDYMMPMSRGIKAYLIVNDKPRIDDRILYKTDLNYRTIETMINNCAIRDNYAHNMGCRYFGPLLLGFIQWLNQKLISDNISSVFFLARDGYIIQQAYSKMSKGLWQDNVNYLYCSRRAFTVPLIWKHPEFEDLKNYIPFSHRLSLRQFVARLGIDDTLVEAIGKQYNLDYDYIYEHFELFKQKMFLPFYNKIKPIVIHNSKCEYQALSTYIKSFNISNKIALVDIGYHGTMQNAFEQLLKELGIEADVYGYYVDIADEKSPIAERKICANGFLDDVGFKSCIYKEIRKFVPLFELAFLAPHGSTKKFTLKNHIPIPELYDFEYDKNSKEYIDINNYQKGALDFISVACQSKIINIINISKTIAIRNYIKLGTNPSKQEAHFWGEKQFFEYEIHDIVNTKGLVKYLINPKKLKEDFSKCFWKIGFMKQLLRIKLPYNMIYNALKKILYGSFIL</sequence>
<evidence type="ECO:0008006" key="3">
    <source>
        <dbReference type="Google" id="ProtNLM"/>
    </source>
</evidence>
<accession>A0ABX2HWG8</accession>
<dbReference type="Proteomes" id="UP000669239">
    <property type="component" value="Unassembled WGS sequence"/>
</dbReference>
<dbReference type="Gene3D" id="3.40.50.1000">
    <property type="entry name" value="HAD superfamily/HAD-like"/>
    <property type="match status" value="1"/>
</dbReference>
<evidence type="ECO:0000313" key="2">
    <source>
        <dbReference type="Proteomes" id="UP000669239"/>
    </source>
</evidence>
<dbReference type="SUPFAM" id="SSF56784">
    <property type="entry name" value="HAD-like"/>
    <property type="match status" value="1"/>
</dbReference>
<dbReference type="InterPro" id="IPR036412">
    <property type="entry name" value="HAD-like_sf"/>
</dbReference>
<dbReference type="Gene3D" id="1.10.150.400">
    <property type="match status" value="1"/>
</dbReference>
<gene>
    <name evidence="1" type="ORF">G5B36_29000</name>
</gene>
<organism evidence="1 2">
    <name type="scientific">Enterocloster aldenensis</name>
    <dbReference type="NCBI Taxonomy" id="358742"/>
    <lineage>
        <taxon>Bacteria</taxon>
        <taxon>Bacillati</taxon>
        <taxon>Bacillota</taxon>
        <taxon>Clostridia</taxon>
        <taxon>Lachnospirales</taxon>
        <taxon>Lachnospiraceae</taxon>
        <taxon>Enterocloster</taxon>
    </lineage>
</organism>